<organism evidence="2 3">
    <name type="scientific">Photobacterium aquae</name>
    <dbReference type="NCBI Taxonomy" id="1195763"/>
    <lineage>
        <taxon>Bacteria</taxon>
        <taxon>Pseudomonadati</taxon>
        <taxon>Pseudomonadota</taxon>
        <taxon>Gammaproteobacteria</taxon>
        <taxon>Vibrionales</taxon>
        <taxon>Vibrionaceae</taxon>
        <taxon>Photobacterium</taxon>
    </lineage>
</organism>
<dbReference type="Proteomes" id="UP000036097">
    <property type="component" value="Unassembled WGS sequence"/>
</dbReference>
<feature type="transmembrane region" description="Helical" evidence="1">
    <location>
        <begin position="44"/>
        <end position="67"/>
    </location>
</feature>
<evidence type="ECO:0000256" key="1">
    <source>
        <dbReference type="SAM" id="Phobius"/>
    </source>
</evidence>
<keyword evidence="1" id="KW-0812">Transmembrane</keyword>
<feature type="transmembrane region" description="Helical" evidence="1">
    <location>
        <begin position="6"/>
        <end position="23"/>
    </location>
</feature>
<reference evidence="2 3" key="1">
    <citation type="submission" date="2015-05" db="EMBL/GenBank/DDBJ databases">
        <title>Photobacterium galathea sp. nov.</title>
        <authorList>
            <person name="Machado H."/>
            <person name="Gram L."/>
        </authorList>
    </citation>
    <scope>NUCLEOTIDE SEQUENCE [LARGE SCALE GENOMIC DNA]</scope>
    <source>
        <strain evidence="2 3">CGMCC 1.12159</strain>
    </source>
</reference>
<protein>
    <recommendedName>
        <fullName evidence="4">DUF423 domain-containing protein</fullName>
    </recommendedName>
</protein>
<keyword evidence="1" id="KW-0472">Membrane</keyword>
<evidence type="ECO:0000313" key="3">
    <source>
        <dbReference type="Proteomes" id="UP000036097"/>
    </source>
</evidence>
<accession>A0A0J1JQS9</accession>
<gene>
    <name evidence="2" type="ORF">ABT56_14230</name>
</gene>
<dbReference type="AlphaFoldDB" id="A0A0J1JQS9"/>
<dbReference type="RefSeq" id="WP_047879553.1">
    <property type="nucleotide sequence ID" value="NZ_LDOT01000021.1"/>
</dbReference>
<feature type="transmembrane region" description="Helical" evidence="1">
    <location>
        <begin position="79"/>
        <end position="99"/>
    </location>
</feature>
<dbReference type="PATRIC" id="fig|1195763.3.peg.3013"/>
<keyword evidence="3" id="KW-1185">Reference proteome</keyword>
<evidence type="ECO:0008006" key="4">
    <source>
        <dbReference type="Google" id="ProtNLM"/>
    </source>
</evidence>
<proteinExistence type="predicted"/>
<evidence type="ECO:0000313" key="2">
    <source>
        <dbReference type="EMBL" id="KLV04617.1"/>
    </source>
</evidence>
<name>A0A0J1JQS9_9GAMM</name>
<comment type="caution">
    <text evidence="2">The sequence shown here is derived from an EMBL/GenBank/DDBJ whole genome shotgun (WGS) entry which is preliminary data.</text>
</comment>
<sequence length="125" mass="13857">MNIWILSSGFLGIFTTLIHIFAGQIDPVKPFLQSDLKVVPKATLLACWHLVSATLLTSSLLLSYTGLYSVELLYLPAQLVGLLYVLFALVFFVVGWYFFGSKVFIKLPQWGLLLPVGLLANYGAM</sequence>
<dbReference type="EMBL" id="LDOT01000021">
    <property type="protein sequence ID" value="KLV04617.1"/>
    <property type="molecule type" value="Genomic_DNA"/>
</dbReference>
<keyword evidence="1" id="KW-1133">Transmembrane helix</keyword>
<dbReference type="OrthoDB" id="4335991at2"/>